<proteinExistence type="inferred from homology"/>
<comment type="catalytic activity">
    <reaction evidence="13">
        <text>N(6)-L-threonylcarbamoyladenosine(37) in tRNA + (sulfur carrier)-SH + AH2 + 2 S-adenosyl-L-methionine = 2-methylsulfanyl-N(6)-L-threonylcarbamoyladenosine(37) in tRNA + (sulfur carrier)-H + 5'-deoxyadenosine + L-methionine + A + S-adenosyl-L-homocysteine + 2 H(+)</text>
        <dbReference type="Rhea" id="RHEA:37075"/>
        <dbReference type="Rhea" id="RHEA-COMP:10163"/>
        <dbReference type="Rhea" id="RHEA-COMP:11092"/>
        <dbReference type="Rhea" id="RHEA-COMP:14737"/>
        <dbReference type="Rhea" id="RHEA-COMP:14739"/>
        <dbReference type="ChEBI" id="CHEBI:13193"/>
        <dbReference type="ChEBI" id="CHEBI:15378"/>
        <dbReference type="ChEBI" id="CHEBI:17319"/>
        <dbReference type="ChEBI" id="CHEBI:17499"/>
        <dbReference type="ChEBI" id="CHEBI:29917"/>
        <dbReference type="ChEBI" id="CHEBI:57844"/>
        <dbReference type="ChEBI" id="CHEBI:57856"/>
        <dbReference type="ChEBI" id="CHEBI:59789"/>
        <dbReference type="ChEBI" id="CHEBI:64428"/>
        <dbReference type="ChEBI" id="CHEBI:74418"/>
        <dbReference type="ChEBI" id="CHEBI:74420"/>
        <dbReference type="EC" id="2.8.4.5"/>
    </reaction>
</comment>
<dbReference type="EMBL" id="LSDG01000023">
    <property type="protein sequence ID" value="KXB66996.1"/>
    <property type="molecule type" value="Genomic_DNA"/>
</dbReference>
<keyword evidence="9" id="KW-0479">Metal-binding</keyword>
<dbReference type="SFLD" id="SFLDG01082">
    <property type="entry name" value="B12-binding_domain_containing"/>
    <property type="match status" value="1"/>
</dbReference>
<sequence>MRRFKIYTLGCKVNQYETEAVEEMLEGEGYILDTEEDADVVLINTCTVTNESDRKSRQIIRRHKRKNPHCKVVVFGCYAQVSQEEVAKIEGVDLVLGTKNRRELPRHLDELFKGSDQIVDVEQHAQGDPFESLAIKEVEGRTRAYMKVQDGCNQYCSYCIIPYARGFIRSRDIEDAVKEAERLGKNGFREVVLTGIHIGSYGKDLEGDLSLVDLIEAIDGVKGIDRIRLSSVEPMTITDEFLKRVKELNGFMPHFHLSLQSGATQTLKAMNRKYTPDEYRKTVKRIREYYPDAGITTDVIVGFPGETDEDFKESYDFVKEMAFSDLHVFPYSRRKNTPAAKRSDQIHGDVKKERAREMIELGNKMHHAFIEKLAGKTYPVLFEEEKDDFYFGYTPNYLRIAVRSDKNLHNRLEYVTIEGEDEGQLTGRIGKENEHGLSVL</sequence>
<evidence type="ECO:0000256" key="1">
    <source>
        <dbReference type="ARBA" id="ARBA00001966"/>
    </source>
</evidence>
<evidence type="ECO:0000256" key="12">
    <source>
        <dbReference type="ARBA" id="ARBA00031213"/>
    </source>
</evidence>
<dbReference type="SUPFAM" id="SSF102114">
    <property type="entry name" value="Radical SAM enzymes"/>
    <property type="match status" value="1"/>
</dbReference>
<evidence type="ECO:0000259" key="16">
    <source>
        <dbReference type="PROSITE" id="PS51449"/>
    </source>
</evidence>
<dbReference type="InterPro" id="IPR058240">
    <property type="entry name" value="rSAM_sf"/>
</dbReference>
<dbReference type="NCBIfam" id="TIGR01579">
    <property type="entry name" value="MiaB-like-C"/>
    <property type="match status" value="1"/>
</dbReference>
<evidence type="ECO:0000313" key="19">
    <source>
        <dbReference type="Proteomes" id="UP000070442"/>
    </source>
</evidence>
<dbReference type="PROSITE" id="PS51449">
    <property type="entry name" value="MTTASE_N"/>
    <property type="match status" value="1"/>
</dbReference>
<dbReference type="InterPro" id="IPR005839">
    <property type="entry name" value="Methylthiotransferase"/>
</dbReference>
<evidence type="ECO:0000256" key="7">
    <source>
        <dbReference type="ARBA" id="ARBA00022691"/>
    </source>
</evidence>
<keyword evidence="19" id="KW-1185">Reference proteome</keyword>
<dbReference type="GO" id="GO:0046872">
    <property type="term" value="F:metal ion binding"/>
    <property type="evidence" value="ECO:0007669"/>
    <property type="project" value="UniProtKB-KW"/>
</dbReference>
<dbReference type="InterPro" id="IPR034557">
    <property type="entry name" value="ThrcA_tRNA_MEthiotransferase"/>
</dbReference>
<evidence type="ECO:0000256" key="2">
    <source>
        <dbReference type="ARBA" id="ARBA00002399"/>
    </source>
</evidence>
<keyword evidence="5" id="KW-0963">Cytoplasm</keyword>
<dbReference type="STRING" id="755172.HMPREF1863_00722"/>
<evidence type="ECO:0000256" key="11">
    <source>
        <dbReference type="ARBA" id="ARBA00023014"/>
    </source>
</evidence>
<evidence type="ECO:0000259" key="17">
    <source>
        <dbReference type="PROSITE" id="PS51918"/>
    </source>
</evidence>
<organism evidence="18 19">
    <name type="scientific">Aedoeadaptatus coxii</name>
    <dbReference type="NCBI Taxonomy" id="755172"/>
    <lineage>
        <taxon>Bacteria</taxon>
        <taxon>Bacillati</taxon>
        <taxon>Bacillota</taxon>
        <taxon>Tissierellia</taxon>
        <taxon>Tissierellales</taxon>
        <taxon>Peptoniphilaceae</taxon>
        <taxon>Aedoeadaptatus</taxon>
    </lineage>
</organism>
<dbReference type="EC" id="2.8.4.5" evidence="3"/>
<keyword evidence="8" id="KW-0819">tRNA processing</keyword>
<dbReference type="InterPro" id="IPR007197">
    <property type="entry name" value="rSAM"/>
</dbReference>
<comment type="caution">
    <text evidence="18">The sequence shown here is derived from an EMBL/GenBank/DDBJ whole genome shotgun (WGS) entry which is preliminary data.</text>
</comment>
<comment type="function">
    <text evidence="2">Catalyzes the methylthiolation of N6-threonylcarbamoyladenosine (t(6)A), leading to the formation of 2-methylthio-N6-threonylcarbamoyladenosine (ms(2)t(6)A) at position 37 in tRNAs that read codons beginning with adenine.</text>
</comment>
<feature type="domain" description="Radical SAM core" evidence="17">
    <location>
        <begin position="138"/>
        <end position="368"/>
    </location>
</feature>
<reference evidence="19" key="1">
    <citation type="submission" date="2016-01" db="EMBL/GenBank/DDBJ databases">
        <authorList>
            <person name="Mitreva M."/>
            <person name="Pepin K.H."/>
            <person name="Mihindukulasuriya K.A."/>
            <person name="Fulton R."/>
            <person name="Fronick C."/>
            <person name="O'Laughlin M."/>
            <person name="Miner T."/>
            <person name="Herter B."/>
            <person name="Rosa B.A."/>
            <person name="Cordes M."/>
            <person name="Tomlinson C."/>
            <person name="Wollam A."/>
            <person name="Palsikar V.B."/>
            <person name="Mardis E.R."/>
            <person name="Wilson R.K."/>
        </authorList>
    </citation>
    <scope>NUCLEOTIDE SEQUENCE [LARGE SCALE GENOMIC DNA]</scope>
    <source>
        <strain evidence="19">DNF00729</strain>
    </source>
</reference>
<dbReference type="InterPro" id="IPR023404">
    <property type="entry name" value="rSAM_horseshoe"/>
</dbReference>
<dbReference type="PROSITE" id="PS51918">
    <property type="entry name" value="RADICAL_SAM"/>
    <property type="match status" value="1"/>
</dbReference>
<dbReference type="InterPro" id="IPR013848">
    <property type="entry name" value="Methylthiotransferase_N"/>
</dbReference>
<dbReference type="RefSeq" id="WP_068367339.1">
    <property type="nucleotide sequence ID" value="NZ_KQ960172.1"/>
</dbReference>
<dbReference type="InterPro" id="IPR006638">
    <property type="entry name" value="Elp3/MiaA/NifB-like_rSAM"/>
</dbReference>
<dbReference type="Pfam" id="PF04055">
    <property type="entry name" value="Radical_SAM"/>
    <property type="match status" value="1"/>
</dbReference>
<dbReference type="AlphaFoldDB" id="A0A134AGZ4"/>
<evidence type="ECO:0000256" key="13">
    <source>
        <dbReference type="ARBA" id="ARBA00051661"/>
    </source>
</evidence>
<dbReference type="InterPro" id="IPR020612">
    <property type="entry name" value="Methylthiotransferase_CS"/>
</dbReference>
<dbReference type="PATRIC" id="fig|755172.3.peg.692"/>
<gene>
    <name evidence="18" type="ORF">HMPREF1863_00722</name>
</gene>
<dbReference type="CDD" id="cd01335">
    <property type="entry name" value="Radical_SAM"/>
    <property type="match status" value="1"/>
</dbReference>
<dbReference type="InterPro" id="IPR006467">
    <property type="entry name" value="MiaB-like_bact"/>
</dbReference>
<dbReference type="NCBIfam" id="TIGR00089">
    <property type="entry name" value="MiaB/RimO family radical SAM methylthiotransferase"/>
    <property type="match status" value="1"/>
</dbReference>
<evidence type="ECO:0000256" key="15">
    <source>
        <dbReference type="ARBA" id="ARBA00069898"/>
    </source>
</evidence>
<evidence type="ECO:0000256" key="3">
    <source>
        <dbReference type="ARBA" id="ARBA00013273"/>
    </source>
</evidence>
<evidence type="ECO:0000256" key="14">
    <source>
        <dbReference type="ARBA" id="ARBA00061574"/>
    </source>
</evidence>
<dbReference type="PANTHER" id="PTHR11918:SF45">
    <property type="entry name" value="THREONYLCARBAMOYLADENOSINE TRNA METHYLTHIOTRANSFERASE"/>
    <property type="match status" value="1"/>
</dbReference>
<dbReference type="Proteomes" id="UP000070442">
    <property type="component" value="Unassembled WGS sequence"/>
</dbReference>
<dbReference type="SFLD" id="SFLDS00029">
    <property type="entry name" value="Radical_SAM"/>
    <property type="match status" value="1"/>
</dbReference>
<dbReference type="SMART" id="SM00729">
    <property type="entry name" value="Elp3"/>
    <property type="match status" value="1"/>
</dbReference>
<feature type="domain" description="MTTase N-terminal" evidence="16">
    <location>
        <begin position="2"/>
        <end position="113"/>
    </location>
</feature>
<evidence type="ECO:0000313" key="18">
    <source>
        <dbReference type="EMBL" id="KXB66996.1"/>
    </source>
</evidence>
<keyword evidence="10" id="KW-0408">Iron</keyword>
<dbReference type="GO" id="GO:0035598">
    <property type="term" value="F:tRNA (N(6)-L-threonylcarbamoyladenosine(37)-C(2))-methylthiotransferase activity"/>
    <property type="evidence" value="ECO:0007669"/>
    <property type="project" value="UniProtKB-EC"/>
</dbReference>
<keyword evidence="4" id="KW-0004">4Fe-4S</keyword>
<evidence type="ECO:0000256" key="8">
    <source>
        <dbReference type="ARBA" id="ARBA00022694"/>
    </source>
</evidence>
<dbReference type="InterPro" id="IPR038135">
    <property type="entry name" value="Methylthiotransferase_N_sf"/>
</dbReference>
<dbReference type="GO" id="GO:0051539">
    <property type="term" value="F:4 iron, 4 sulfur cluster binding"/>
    <property type="evidence" value="ECO:0007669"/>
    <property type="project" value="UniProtKB-KW"/>
</dbReference>
<comment type="cofactor">
    <cofactor evidence="1">
        <name>[4Fe-4S] cluster</name>
        <dbReference type="ChEBI" id="CHEBI:49883"/>
    </cofactor>
</comment>
<protein>
    <recommendedName>
        <fullName evidence="15">Threonylcarbamoyladenosine tRNA methylthiotransferase MtaB</fullName>
        <ecNumber evidence="3">2.8.4.5</ecNumber>
    </recommendedName>
    <alternativeName>
        <fullName evidence="12">tRNA-t(6)A37 methylthiotransferase</fullName>
    </alternativeName>
</protein>
<dbReference type="OrthoDB" id="9805215at2"/>
<dbReference type="PROSITE" id="PS01278">
    <property type="entry name" value="MTTASE_RADICAL"/>
    <property type="match status" value="1"/>
</dbReference>
<dbReference type="Pfam" id="PF00919">
    <property type="entry name" value="UPF0004"/>
    <property type="match status" value="1"/>
</dbReference>
<dbReference type="FunFam" id="3.40.50.12160:FF:000004">
    <property type="entry name" value="Threonylcarbamoyladenosine tRNA methylthiotransferase MtaB"/>
    <property type="match status" value="1"/>
</dbReference>
<comment type="similarity">
    <text evidence="14">Belongs to the methylthiotransferase family. MtaB subfamily.</text>
</comment>
<keyword evidence="11" id="KW-0411">Iron-sulfur</keyword>
<dbReference type="Gene3D" id="3.80.30.20">
    <property type="entry name" value="tm_1862 like domain"/>
    <property type="match status" value="1"/>
</dbReference>
<evidence type="ECO:0000256" key="5">
    <source>
        <dbReference type="ARBA" id="ARBA00022490"/>
    </source>
</evidence>
<dbReference type="PANTHER" id="PTHR11918">
    <property type="entry name" value="RADICAL SAM PROTEINS"/>
    <property type="match status" value="1"/>
</dbReference>
<accession>A0A134AGZ4</accession>
<name>A0A134AGZ4_9FIRM</name>
<evidence type="ECO:0000256" key="9">
    <source>
        <dbReference type="ARBA" id="ARBA00022723"/>
    </source>
</evidence>
<evidence type="ECO:0000256" key="4">
    <source>
        <dbReference type="ARBA" id="ARBA00022485"/>
    </source>
</evidence>
<dbReference type="FunFam" id="3.80.30.20:FF:000001">
    <property type="entry name" value="tRNA-2-methylthio-N(6)-dimethylallyladenosine synthase 2"/>
    <property type="match status" value="1"/>
</dbReference>
<keyword evidence="7" id="KW-0949">S-adenosyl-L-methionine</keyword>
<dbReference type="SFLD" id="SFLDF00295">
    <property type="entry name" value="threonylcarbamoyladenosine_tRN"/>
    <property type="match status" value="1"/>
</dbReference>
<evidence type="ECO:0000256" key="6">
    <source>
        <dbReference type="ARBA" id="ARBA00022679"/>
    </source>
</evidence>
<dbReference type="Gene3D" id="3.40.50.12160">
    <property type="entry name" value="Methylthiotransferase, N-terminal domain"/>
    <property type="match status" value="1"/>
</dbReference>
<dbReference type="SFLD" id="SFLDG01061">
    <property type="entry name" value="methylthiotransferase"/>
    <property type="match status" value="1"/>
</dbReference>
<evidence type="ECO:0000256" key="10">
    <source>
        <dbReference type="ARBA" id="ARBA00023004"/>
    </source>
</evidence>
<keyword evidence="6 18" id="KW-0808">Transferase</keyword>